<dbReference type="AlphaFoldDB" id="A0A2K4YDV0"/>
<keyword evidence="6" id="KW-1185">Reference proteome</keyword>
<dbReference type="PANTHER" id="PTHR37042">
    <property type="entry name" value="OUTER MEMBRANE PROTEIN RV1973"/>
    <property type="match status" value="1"/>
</dbReference>
<accession>A0A2K4YDV0</accession>
<keyword evidence="2 4" id="KW-0472">Membrane</keyword>
<gene>
    <name evidence="5" type="ORF">MAAFP003_3618</name>
</gene>
<reference evidence="5" key="1">
    <citation type="submission" date="2018-01" db="EMBL/GenBank/DDBJ databases">
        <authorList>
            <consortium name="Urmite Genomes"/>
        </authorList>
    </citation>
    <scope>NUCLEOTIDE SEQUENCE [LARGE SCALE GENOMIC DNA]</scope>
    <source>
        <strain evidence="5">AFP003</strain>
    </source>
</reference>
<evidence type="ECO:0000256" key="1">
    <source>
        <dbReference type="ARBA" id="ARBA00004370"/>
    </source>
</evidence>
<organism evidence="5 6">
    <name type="scientific">Mycobacterium ahvazicum</name>
    <dbReference type="NCBI Taxonomy" id="1964395"/>
    <lineage>
        <taxon>Bacteria</taxon>
        <taxon>Bacillati</taxon>
        <taxon>Actinomycetota</taxon>
        <taxon>Actinomycetes</taxon>
        <taxon>Mycobacteriales</taxon>
        <taxon>Mycobacteriaceae</taxon>
        <taxon>Mycobacterium</taxon>
        <taxon>Mycobacterium simiae complex</taxon>
    </lineage>
</organism>
<keyword evidence="4" id="KW-1133">Transmembrane helix</keyword>
<dbReference type="PANTHER" id="PTHR37042:SF4">
    <property type="entry name" value="OUTER MEMBRANE PROTEIN RV1973"/>
    <property type="match status" value="1"/>
</dbReference>
<evidence type="ECO:0000256" key="2">
    <source>
        <dbReference type="ARBA" id="ARBA00023136"/>
    </source>
</evidence>
<protein>
    <submittedName>
        <fullName evidence="5">Twin-arginine translocation pathway signal</fullName>
    </submittedName>
</protein>
<dbReference type="Proteomes" id="UP000236318">
    <property type="component" value="Unassembled WGS sequence"/>
</dbReference>
<proteinExistence type="predicted"/>
<comment type="subcellular location">
    <subcellularLocation>
        <location evidence="1">Membrane</location>
    </subcellularLocation>
</comment>
<comment type="caution">
    <text evidence="5">The sequence shown here is derived from an EMBL/GenBank/DDBJ whole genome shotgun (WGS) entry which is preliminary data.</text>
</comment>
<name>A0A2K4YDV0_9MYCO</name>
<keyword evidence="4" id="KW-0812">Transmembrane</keyword>
<sequence length="213" mass="22484">VTIRDVEDHDITPVEQTVTDSGDPEAGDAVCGGSKGSSADAPVDVRRSWLRRAMSHWPLLIIGSVLVAAAAVTAELYFGQFRSDQHADDAAAASAIRAATDGTVALLSYTPDKLDGDLAAAKSRLTGDFLTYYSKFSEQIVAPAAKTKAVNTQATVKRAAITELHPDSARVLVFLDQTTTSKDAPEPVQTASSVMVGLTKVHGVWLISAFDPT</sequence>
<dbReference type="GO" id="GO:0016020">
    <property type="term" value="C:membrane"/>
    <property type="evidence" value="ECO:0007669"/>
    <property type="project" value="UniProtKB-SubCell"/>
</dbReference>
<feature type="region of interest" description="Disordered" evidence="3">
    <location>
        <begin position="15"/>
        <end position="41"/>
    </location>
</feature>
<dbReference type="EMBL" id="FXEG02000003">
    <property type="protein sequence ID" value="SOX54938.1"/>
    <property type="molecule type" value="Genomic_DNA"/>
</dbReference>
<evidence type="ECO:0000313" key="5">
    <source>
        <dbReference type="EMBL" id="SOX54938.1"/>
    </source>
</evidence>
<evidence type="ECO:0000256" key="4">
    <source>
        <dbReference type="SAM" id="Phobius"/>
    </source>
</evidence>
<evidence type="ECO:0000313" key="6">
    <source>
        <dbReference type="Proteomes" id="UP000236318"/>
    </source>
</evidence>
<feature type="transmembrane region" description="Helical" evidence="4">
    <location>
        <begin position="57"/>
        <end position="78"/>
    </location>
</feature>
<evidence type="ECO:0000256" key="3">
    <source>
        <dbReference type="SAM" id="MobiDB-lite"/>
    </source>
</evidence>
<feature type="non-terminal residue" evidence="5">
    <location>
        <position position="1"/>
    </location>
</feature>